<dbReference type="AlphaFoldDB" id="A0A4Y2TV12"/>
<sequence length="88" mass="9840">MASSGSYTTDRLIPIGSKFEASPSTAWNCELETSAETGTGISNIRLKPELQKVQVRRSLNILFSEHHFTWTPAEEHGCNNKLKLCLFN</sequence>
<keyword evidence="2" id="KW-1185">Reference proteome</keyword>
<reference evidence="1 2" key="1">
    <citation type="journal article" date="2019" name="Sci. Rep.">
        <title>Orb-weaving spider Araneus ventricosus genome elucidates the spidroin gene catalogue.</title>
        <authorList>
            <person name="Kono N."/>
            <person name="Nakamura H."/>
            <person name="Ohtoshi R."/>
            <person name="Moran D.A.P."/>
            <person name="Shinohara A."/>
            <person name="Yoshida Y."/>
            <person name="Fujiwara M."/>
            <person name="Mori M."/>
            <person name="Tomita M."/>
            <person name="Arakawa K."/>
        </authorList>
    </citation>
    <scope>NUCLEOTIDE SEQUENCE [LARGE SCALE GENOMIC DNA]</scope>
</reference>
<proteinExistence type="predicted"/>
<gene>
    <name evidence="1" type="ORF">AVEN_216238_1</name>
</gene>
<dbReference type="EMBL" id="BGPR01030761">
    <property type="protein sequence ID" value="GBO03474.1"/>
    <property type="molecule type" value="Genomic_DNA"/>
</dbReference>
<comment type="caution">
    <text evidence="1">The sequence shown here is derived from an EMBL/GenBank/DDBJ whole genome shotgun (WGS) entry which is preliminary data.</text>
</comment>
<organism evidence="1 2">
    <name type="scientific">Araneus ventricosus</name>
    <name type="common">Orbweaver spider</name>
    <name type="synonym">Epeira ventricosa</name>
    <dbReference type="NCBI Taxonomy" id="182803"/>
    <lineage>
        <taxon>Eukaryota</taxon>
        <taxon>Metazoa</taxon>
        <taxon>Ecdysozoa</taxon>
        <taxon>Arthropoda</taxon>
        <taxon>Chelicerata</taxon>
        <taxon>Arachnida</taxon>
        <taxon>Araneae</taxon>
        <taxon>Araneomorphae</taxon>
        <taxon>Entelegynae</taxon>
        <taxon>Araneoidea</taxon>
        <taxon>Araneidae</taxon>
        <taxon>Araneus</taxon>
    </lineage>
</organism>
<name>A0A4Y2TV12_ARAVE</name>
<accession>A0A4Y2TV12</accession>
<evidence type="ECO:0000313" key="2">
    <source>
        <dbReference type="Proteomes" id="UP000499080"/>
    </source>
</evidence>
<protein>
    <submittedName>
        <fullName evidence="1">Uncharacterized protein</fullName>
    </submittedName>
</protein>
<evidence type="ECO:0000313" key="1">
    <source>
        <dbReference type="EMBL" id="GBO03474.1"/>
    </source>
</evidence>
<dbReference type="Proteomes" id="UP000499080">
    <property type="component" value="Unassembled WGS sequence"/>
</dbReference>